<comment type="caution">
    <text evidence="3">The sequence shown here is derived from an EMBL/GenBank/DDBJ whole genome shotgun (WGS) entry which is preliminary data.</text>
</comment>
<evidence type="ECO:0000259" key="2">
    <source>
        <dbReference type="PROSITE" id="PS51745"/>
    </source>
</evidence>
<dbReference type="InterPro" id="IPR000270">
    <property type="entry name" value="PB1_dom"/>
</dbReference>
<dbReference type="Pfam" id="PF00564">
    <property type="entry name" value="PB1"/>
    <property type="match status" value="1"/>
</dbReference>
<accession>A0A8S1K5M7</accession>
<feature type="domain" description="PB1" evidence="2">
    <location>
        <begin position="1"/>
        <end position="75"/>
    </location>
</feature>
<sequence>MNIIAKYKEFEKTLENIVTYKDLRKSIRQSFKFILKNNFTIYYLDEDNDKITISNQEDLDVIQNTENFEIIVEEIDDASELTDDSFQKLDKSVKETVNYFRKLSNGHANNDSNSPKIILQQEMEQAKEIIETTNNTQEILDKKRQRVIQEITTTIDHIRSEILKIENDDTEKRLNEKLEKLQKPQINPSSLSKELSELPIIQQIEQAENNIINLNKVEREELKRNYNNLVKQVTNIISSRQKNQATQIALTKEVIKTEQKLKLQITKTNKKNQRLLKQYNGLLSQYQKKLKEAENKKYNFEKIEYMNKEQLENFLDKQMKEELKAKQEKIEKLKQKEEIINIENQKNEQEKLNECDQFEDID</sequence>
<protein>
    <recommendedName>
        <fullName evidence="2">PB1 domain-containing protein</fullName>
    </recommendedName>
</protein>
<organism evidence="3 4">
    <name type="scientific">Paramecium primaurelia</name>
    <dbReference type="NCBI Taxonomy" id="5886"/>
    <lineage>
        <taxon>Eukaryota</taxon>
        <taxon>Sar</taxon>
        <taxon>Alveolata</taxon>
        <taxon>Ciliophora</taxon>
        <taxon>Intramacronucleata</taxon>
        <taxon>Oligohymenophorea</taxon>
        <taxon>Peniculida</taxon>
        <taxon>Parameciidae</taxon>
        <taxon>Paramecium</taxon>
    </lineage>
</organism>
<dbReference type="EMBL" id="CAJJDM010000012">
    <property type="protein sequence ID" value="CAD8050579.1"/>
    <property type="molecule type" value="Genomic_DNA"/>
</dbReference>
<feature type="coiled-coil region" evidence="1">
    <location>
        <begin position="204"/>
        <end position="232"/>
    </location>
</feature>
<dbReference type="Proteomes" id="UP000688137">
    <property type="component" value="Unassembled WGS sequence"/>
</dbReference>
<feature type="coiled-coil region" evidence="1">
    <location>
        <begin position="258"/>
        <end position="353"/>
    </location>
</feature>
<reference evidence="3" key="1">
    <citation type="submission" date="2021-01" db="EMBL/GenBank/DDBJ databases">
        <authorList>
            <consortium name="Genoscope - CEA"/>
            <person name="William W."/>
        </authorList>
    </citation>
    <scope>NUCLEOTIDE SEQUENCE</scope>
</reference>
<name>A0A8S1K5M7_PARPR</name>
<dbReference type="PROSITE" id="PS51745">
    <property type="entry name" value="PB1"/>
    <property type="match status" value="1"/>
</dbReference>
<keyword evidence="1" id="KW-0175">Coiled coil</keyword>
<evidence type="ECO:0000313" key="3">
    <source>
        <dbReference type="EMBL" id="CAD8050579.1"/>
    </source>
</evidence>
<evidence type="ECO:0000256" key="1">
    <source>
        <dbReference type="SAM" id="Coils"/>
    </source>
</evidence>
<dbReference type="CDD" id="cd05992">
    <property type="entry name" value="PB1"/>
    <property type="match status" value="1"/>
</dbReference>
<dbReference type="OMA" id="VQNTENF"/>
<proteinExistence type="predicted"/>
<keyword evidence="4" id="KW-1185">Reference proteome</keyword>
<evidence type="ECO:0000313" key="4">
    <source>
        <dbReference type="Proteomes" id="UP000688137"/>
    </source>
</evidence>
<dbReference type="InterPro" id="IPR053793">
    <property type="entry name" value="PB1-like"/>
</dbReference>
<dbReference type="AlphaFoldDB" id="A0A8S1K5M7"/>
<gene>
    <name evidence="3" type="ORF">PPRIM_AZ9-3.1.T0170128</name>
</gene>